<feature type="compositionally biased region" description="Basic and acidic residues" evidence="1">
    <location>
        <begin position="7"/>
        <end position="22"/>
    </location>
</feature>
<dbReference type="EMBL" id="RBNJ01004031">
    <property type="protein sequence ID" value="RUS30307.1"/>
    <property type="molecule type" value="Genomic_DNA"/>
</dbReference>
<evidence type="ECO:0000256" key="1">
    <source>
        <dbReference type="SAM" id="MobiDB-lite"/>
    </source>
</evidence>
<organism evidence="2 3">
    <name type="scientific">Jimgerdemannia flammicorona</name>
    <dbReference type="NCBI Taxonomy" id="994334"/>
    <lineage>
        <taxon>Eukaryota</taxon>
        <taxon>Fungi</taxon>
        <taxon>Fungi incertae sedis</taxon>
        <taxon>Mucoromycota</taxon>
        <taxon>Mucoromycotina</taxon>
        <taxon>Endogonomycetes</taxon>
        <taxon>Endogonales</taxon>
        <taxon>Endogonaceae</taxon>
        <taxon>Jimgerdemannia</taxon>
    </lineage>
</organism>
<accession>A0A433QKL9</accession>
<dbReference type="SUPFAM" id="SSF48403">
    <property type="entry name" value="Ankyrin repeat"/>
    <property type="match status" value="1"/>
</dbReference>
<proteinExistence type="predicted"/>
<feature type="region of interest" description="Disordered" evidence="1">
    <location>
        <begin position="1"/>
        <end position="23"/>
    </location>
</feature>
<dbReference type="AlphaFoldDB" id="A0A433QKL9"/>
<gene>
    <name evidence="2" type="ORF">BC938DRAFT_479576</name>
</gene>
<comment type="caution">
    <text evidence="2">The sequence shown here is derived from an EMBL/GenBank/DDBJ whole genome shotgun (WGS) entry which is preliminary data.</text>
</comment>
<dbReference type="InterPro" id="IPR036770">
    <property type="entry name" value="Ankyrin_rpt-contain_sf"/>
</dbReference>
<dbReference type="Pfam" id="PF12796">
    <property type="entry name" value="Ank_2"/>
    <property type="match status" value="1"/>
</dbReference>
<protein>
    <submittedName>
        <fullName evidence="2">Uncharacterized protein</fullName>
    </submittedName>
</protein>
<sequence>MMAGQGSREREYQNDVNSKNDDDWTPFHGAVAYGHIDVVELLTADVNAETKNDRTTFHEAAKYVHVEMRRFETQNEIG</sequence>
<dbReference type="Proteomes" id="UP000274822">
    <property type="component" value="Unassembled WGS sequence"/>
</dbReference>
<dbReference type="Gene3D" id="1.25.40.20">
    <property type="entry name" value="Ankyrin repeat-containing domain"/>
    <property type="match status" value="1"/>
</dbReference>
<reference evidence="2 3" key="1">
    <citation type="journal article" date="2018" name="New Phytol.">
        <title>Phylogenomics of Endogonaceae and evolution of mycorrhizas within Mucoromycota.</title>
        <authorList>
            <person name="Chang Y."/>
            <person name="Desiro A."/>
            <person name="Na H."/>
            <person name="Sandor L."/>
            <person name="Lipzen A."/>
            <person name="Clum A."/>
            <person name="Barry K."/>
            <person name="Grigoriev I.V."/>
            <person name="Martin F.M."/>
            <person name="Stajich J.E."/>
            <person name="Smith M.E."/>
            <person name="Bonito G."/>
            <person name="Spatafora J.W."/>
        </authorList>
    </citation>
    <scope>NUCLEOTIDE SEQUENCE [LARGE SCALE GENOMIC DNA]</scope>
    <source>
        <strain evidence="2 3">AD002</strain>
    </source>
</reference>
<dbReference type="InterPro" id="IPR002110">
    <property type="entry name" value="Ankyrin_rpt"/>
</dbReference>
<evidence type="ECO:0000313" key="2">
    <source>
        <dbReference type="EMBL" id="RUS30307.1"/>
    </source>
</evidence>
<name>A0A433QKL9_9FUNG</name>
<keyword evidence="3" id="KW-1185">Reference proteome</keyword>
<evidence type="ECO:0000313" key="3">
    <source>
        <dbReference type="Proteomes" id="UP000274822"/>
    </source>
</evidence>